<name>A0ABS9KC27_9BACT</name>
<protein>
    <submittedName>
        <fullName evidence="3">HlyD family secretion protein</fullName>
    </submittedName>
</protein>
<dbReference type="EMBL" id="JAKLWS010000006">
    <property type="protein sequence ID" value="MCG2588368.1"/>
    <property type="molecule type" value="Genomic_DNA"/>
</dbReference>
<reference evidence="3" key="2">
    <citation type="submission" date="2024-05" db="EMBL/GenBank/DDBJ databases">
        <title>Rhodohalobacter halophilus gen. nov., sp. nov., a moderately halophilic member of the family Balneolaceae.</title>
        <authorList>
            <person name="Xia J."/>
        </authorList>
    </citation>
    <scope>NUCLEOTIDE SEQUENCE</scope>
    <source>
        <strain evidence="3">WB101</strain>
    </source>
</reference>
<gene>
    <name evidence="3" type="ORF">L6773_07325</name>
</gene>
<keyword evidence="1" id="KW-0472">Membrane</keyword>
<dbReference type="Proteomes" id="UP001165366">
    <property type="component" value="Unassembled WGS sequence"/>
</dbReference>
<comment type="caution">
    <text evidence="3">The sequence shown here is derived from an EMBL/GenBank/DDBJ whole genome shotgun (WGS) entry which is preliminary data.</text>
</comment>
<feature type="domain" description="AprE-like beta-barrel" evidence="2">
    <location>
        <begin position="276"/>
        <end position="362"/>
    </location>
</feature>
<dbReference type="RefSeq" id="WP_237853210.1">
    <property type="nucleotide sequence ID" value="NZ_JAKLWS010000006.1"/>
</dbReference>
<feature type="transmembrane region" description="Helical" evidence="1">
    <location>
        <begin position="28"/>
        <end position="46"/>
    </location>
</feature>
<keyword evidence="1" id="KW-0812">Transmembrane</keyword>
<keyword evidence="1" id="KW-1133">Transmembrane helix</keyword>
<dbReference type="PANTHER" id="PTHR30386:SF28">
    <property type="entry name" value="EXPORTED PROTEIN"/>
    <property type="match status" value="1"/>
</dbReference>
<reference evidence="3" key="1">
    <citation type="submission" date="2022-01" db="EMBL/GenBank/DDBJ databases">
        <authorList>
            <person name="Wang Y."/>
        </authorList>
    </citation>
    <scope>NUCLEOTIDE SEQUENCE</scope>
    <source>
        <strain evidence="3">WB101</strain>
    </source>
</reference>
<evidence type="ECO:0000259" key="2">
    <source>
        <dbReference type="Pfam" id="PF26002"/>
    </source>
</evidence>
<dbReference type="Pfam" id="PF26002">
    <property type="entry name" value="Beta-barrel_AprE"/>
    <property type="match status" value="1"/>
</dbReference>
<proteinExistence type="predicted"/>
<keyword evidence="4" id="KW-1185">Reference proteome</keyword>
<sequence length="396" mass="45521">MKNQLFPKEIIENSQQANFAKHSLKSKVIYSTIVVFLIGILFLLPFTDVDVGVRSTGVVRPITELVQIRAPVSGKIQVLNAMDNSTIRRGDIFATIESPELSERLRFNEERQQEISIYLDDLDALQRVDSLTINITLELKSPRYRQAWLEFRQKLLNQRQEINQLDRQLERKTILFDKDAISQSALEETQYSRDAAVNRYKLLLGQQQNKWKEEEITFQNELDQLGSEHIQLSEELSRTEIRSPITGTVQNSDGILQNSFAYANQVMGEISPDTSLVAEAYVSPKDIGLLQPGMPVRMQIDAYNQNQWGVLTGRIKTISKDVMMNEDQPLFKVRCTLDQTFLELKNGFRGDVKKGMTFQARFIVSRRSLFQLLYDNMDDWLNPSWGGNEQMSQKGS</sequence>
<dbReference type="InterPro" id="IPR050739">
    <property type="entry name" value="MFP"/>
</dbReference>
<dbReference type="PANTHER" id="PTHR30386">
    <property type="entry name" value="MEMBRANE FUSION SUBUNIT OF EMRAB-TOLC MULTIDRUG EFFLUX PUMP"/>
    <property type="match status" value="1"/>
</dbReference>
<evidence type="ECO:0000313" key="3">
    <source>
        <dbReference type="EMBL" id="MCG2588368.1"/>
    </source>
</evidence>
<dbReference type="PRINTS" id="PR01490">
    <property type="entry name" value="RTXTOXIND"/>
</dbReference>
<dbReference type="Gene3D" id="2.40.30.170">
    <property type="match status" value="1"/>
</dbReference>
<evidence type="ECO:0000256" key="1">
    <source>
        <dbReference type="SAM" id="Phobius"/>
    </source>
</evidence>
<organism evidence="3 4">
    <name type="scientific">Rhodohalobacter sulfatireducens</name>
    <dbReference type="NCBI Taxonomy" id="2911366"/>
    <lineage>
        <taxon>Bacteria</taxon>
        <taxon>Pseudomonadati</taxon>
        <taxon>Balneolota</taxon>
        <taxon>Balneolia</taxon>
        <taxon>Balneolales</taxon>
        <taxon>Balneolaceae</taxon>
        <taxon>Rhodohalobacter</taxon>
    </lineage>
</organism>
<accession>A0ABS9KC27</accession>
<dbReference type="InterPro" id="IPR058982">
    <property type="entry name" value="Beta-barrel_AprE"/>
</dbReference>
<evidence type="ECO:0000313" key="4">
    <source>
        <dbReference type="Proteomes" id="UP001165366"/>
    </source>
</evidence>